<evidence type="ECO:0008006" key="3">
    <source>
        <dbReference type="Google" id="ProtNLM"/>
    </source>
</evidence>
<gene>
    <name evidence="1" type="ORF">CTEN210_14980</name>
</gene>
<accession>A0AAD3HCU5</accession>
<sequence length="277" mass="32052">MRVANVDGLVTLFYNGSEPLFNFELYSEWYPQYKRRYGEIEGWEEWNLSDECKEYWRERLSWQQVIVVEGVTEIPENTFKYCRNIQKVIFANTVVRIENRAFQYCFGLVYIKLSIHLEYIGIGAFSCCNLSSVFLPPRCAEVGKYAFDCNTNLAIVHVPQNVELGTRVFDETKLIIDSPFANESGRYNLSHEAFQEWIKNINNDDKYALYRACCSFQPSKQVSLTILEEQGIGGFNIENAAGITPSQYLKENPYVDIDEMDMIRDYTLKLMGKAGGI</sequence>
<evidence type="ECO:0000313" key="1">
    <source>
        <dbReference type="EMBL" id="GFH58504.1"/>
    </source>
</evidence>
<dbReference type="Pfam" id="PF13306">
    <property type="entry name" value="LRR_5"/>
    <property type="match status" value="1"/>
</dbReference>
<dbReference type="InterPro" id="IPR032675">
    <property type="entry name" value="LRR_dom_sf"/>
</dbReference>
<dbReference type="EMBL" id="BLLK01000062">
    <property type="protein sequence ID" value="GFH58504.1"/>
    <property type="molecule type" value="Genomic_DNA"/>
</dbReference>
<dbReference type="InterPro" id="IPR053139">
    <property type="entry name" value="Surface_bspA-like"/>
</dbReference>
<name>A0AAD3HCU5_9STRA</name>
<organism evidence="1 2">
    <name type="scientific">Chaetoceros tenuissimus</name>
    <dbReference type="NCBI Taxonomy" id="426638"/>
    <lineage>
        <taxon>Eukaryota</taxon>
        <taxon>Sar</taxon>
        <taxon>Stramenopiles</taxon>
        <taxon>Ochrophyta</taxon>
        <taxon>Bacillariophyta</taxon>
        <taxon>Coscinodiscophyceae</taxon>
        <taxon>Chaetocerotophycidae</taxon>
        <taxon>Chaetocerotales</taxon>
        <taxon>Chaetocerotaceae</taxon>
        <taxon>Chaetoceros</taxon>
    </lineage>
</organism>
<comment type="caution">
    <text evidence="1">The sequence shown here is derived from an EMBL/GenBank/DDBJ whole genome shotgun (WGS) entry which is preliminary data.</text>
</comment>
<keyword evidence="2" id="KW-1185">Reference proteome</keyword>
<evidence type="ECO:0000313" key="2">
    <source>
        <dbReference type="Proteomes" id="UP001054902"/>
    </source>
</evidence>
<dbReference type="Proteomes" id="UP001054902">
    <property type="component" value="Unassembled WGS sequence"/>
</dbReference>
<dbReference type="SUPFAM" id="SSF52058">
    <property type="entry name" value="L domain-like"/>
    <property type="match status" value="1"/>
</dbReference>
<dbReference type="AlphaFoldDB" id="A0AAD3HCU5"/>
<dbReference type="Gene3D" id="3.80.10.10">
    <property type="entry name" value="Ribonuclease Inhibitor"/>
    <property type="match status" value="1"/>
</dbReference>
<dbReference type="PANTHER" id="PTHR45661">
    <property type="entry name" value="SURFACE ANTIGEN"/>
    <property type="match status" value="1"/>
</dbReference>
<reference evidence="1 2" key="1">
    <citation type="journal article" date="2021" name="Sci. Rep.">
        <title>The genome of the diatom Chaetoceros tenuissimus carries an ancient integrated fragment of an extant virus.</title>
        <authorList>
            <person name="Hongo Y."/>
            <person name="Kimura K."/>
            <person name="Takaki Y."/>
            <person name="Yoshida Y."/>
            <person name="Baba S."/>
            <person name="Kobayashi G."/>
            <person name="Nagasaki K."/>
            <person name="Hano T."/>
            <person name="Tomaru Y."/>
        </authorList>
    </citation>
    <scope>NUCLEOTIDE SEQUENCE [LARGE SCALE GENOMIC DNA]</scope>
    <source>
        <strain evidence="1 2">NIES-3715</strain>
    </source>
</reference>
<dbReference type="InterPro" id="IPR026906">
    <property type="entry name" value="LRR_5"/>
</dbReference>
<protein>
    <recommendedName>
        <fullName evidence="3">Leucine-rich repeat domain-containing protein</fullName>
    </recommendedName>
</protein>
<dbReference type="PANTHER" id="PTHR45661:SF3">
    <property type="entry name" value="IG-LIKE DOMAIN-CONTAINING PROTEIN"/>
    <property type="match status" value="1"/>
</dbReference>
<proteinExistence type="predicted"/>